<evidence type="ECO:0000313" key="3">
    <source>
        <dbReference type="Proteomes" id="UP001595886"/>
    </source>
</evidence>
<comment type="similarity">
    <text evidence="1">Belongs to the PhzF family.</text>
</comment>
<organism evidence="2 3">
    <name type="scientific">Dokdonella ginsengisoli</name>
    <dbReference type="NCBI Taxonomy" id="363846"/>
    <lineage>
        <taxon>Bacteria</taxon>
        <taxon>Pseudomonadati</taxon>
        <taxon>Pseudomonadota</taxon>
        <taxon>Gammaproteobacteria</taxon>
        <taxon>Lysobacterales</taxon>
        <taxon>Rhodanobacteraceae</taxon>
        <taxon>Dokdonella</taxon>
    </lineage>
</organism>
<reference evidence="3" key="1">
    <citation type="journal article" date="2019" name="Int. J. Syst. Evol. Microbiol.">
        <title>The Global Catalogue of Microorganisms (GCM) 10K type strain sequencing project: providing services to taxonomists for standard genome sequencing and annotation.</title>
        <authorList>
            <consortium name="The Broad Institute Genomics Platform"/>
            <consortium name="The Broad Institute Genome Sequencing Center for Infectious Disease"/>
            <person name="Wu L."/>
            <person name="Ma J."/>
        </authorList>
    </citation>
    <scope>NUCLEOTIDE SEQUENCE [LARGE SCALE GENOMIC DNA]</scope>
    <source>
        <strain evidence="3">CCUG 30340</strain>
    </source>
</reference>
<gene>
    <name evidence="2" type="ORF">ACFO6Q_13435</name>
</gene>
<dbReference type="SUPFAM" id="SSF54506">
    <property type="entry name" value="Diaminopimelate epimerase-like"/>
    <property type="match status" value="1"/>
</dbReference>
<dbReference type="Proteomes" id="UP001595886">
    <property type="component" value="Unassembled WGS sequence"/>
</dbReference>
<dbReference type="Pfam" id="PF02567">
    <property type="entry name" value="PhzC-PhzF"/>
    <property type="match status" value="1"/>
</dbReference>
<dbReference type="PANTHER" id="PTHR13774:SF32">
    <property type="entry name" value="ANTISENSE-ENHANCING SEQUENCE 1"/>
    <property type="match status" value="1"/>
</dbReference>
<dbReference type="InterPro" id="IPR003719">
    <property type="entry name" value="Phenazine_PhzF-like"/>
</dbReference>
<proteinExistence type="inferred from homology"/>
<dbReference type="RefSeq" id="WP_380021614.1">
    <property type="nucleotide sequence ID" value="NZ_JBHSHD010000010.1"/>
</dbReference>
<comment type="caution">
    <text evidence="2">The sequence shown here is derived from an EMBL/GenBank/DDBJ whole genome shotgun (WGS) entry which is preliminary data.</text>
</comment>
<keyword evidence="3" id="KW-1185">Reference proteome</keyword>
<sequence>MTTSRYLQLDVFCARAGGGNPLGVVIGADGWSDADLQRFATWTNLVETTFVLAPTTPAASYRLRIFTPAKEIPFAGHPTIGSAHAVLETGFAPARDGVLMQECAAGLLPVRVEGEGERRRLFVQAPGARVVREGVHVEPILSYLLRGIALGALPPACVEGGRRWWVAEFASEAALRSWQPEHASIGTLARETDTLGLCAFARCANGTDAGYDLVVRAFPAGVGIVEDPASGAANGLIAAWIALREPHGALARGYRVSQGREIGRDASITIRIDEPGADGRRAVWVGGQTHTVIDGRTRRLT</sequence>
<dbReference type="PIRSF" id="PIRSF016184">
    <property type="entry name" value="PhzC_PhzF"/>
    <property type="match status" value="1"/>
</dbReference>
<protein>
    <submittedName>
        <fullName evidence="2">PhzF family phenazine biosynthesis protein</fullName>
    </submittedName>
</protein>
<evidence type="ECO:0000256" key="1">
    <source>
        <dbReference type="ARBA" id="ARBA00008270"/>
    </source>
</evidence>
<dbReference type="Gene3D" id="3.10.310.10">
    <property type="entry name" value="Diaminopimelate Epimerase, Chain A, domain 1"/>
    <property type="match status" value="2"/>
</dbReference>
<dbReference type="PANTHER" id="PTHR13774">
    <property type="entry name" value="PHENAZINE BIOSYNTHESIS PROTEIN"/>
    <property type="match status" value="1"/>
</dbReference>
<dbReference type="EMBL" id="JBHSHD010000010">
    <property type="protein sequence ID" value="MFC4821331.1"/>
    <property type="molecule type" value="Genomic_DNA"/>
</dbReference>
<evidence type="ECO:0000313" key="2">
    <source>
        <dbReference type="EMBL" id="MFC4821331.1"/>
    </source>
</evidence>
<dbReference type="NCBIfam" id="TIGR00654">
    <property type="entry name" value="PhzF_family"/>
    <property type="match status" value="1"/>
</dbReference>
<accession>A0ABV9QWY6</accession>
<name>A0ABV9QWY6_9GAMM</name>